<accession>A0A437QC96</accession>
<organism evidence="2 3">
    <name type="scientific">Rheinheimera riviphila</name>
    <dbReference type="NCBI Taxonomy" id="1834037"/>
    <lineage>
        <taxon>Bacteria</taxon>
        <taxon>Pseudomonadati</taxon>
        <taxon>Pseudomonadota</taxon>
        <taxon>Gammaproteobacteria</taxon>
        <taxon>Chromatiales</taxon>
        <taxon>Chromatiaceae</taxon>
        <taxon>Rheinheimera</taxon>
    </lineage>
</organism>
<sequence length="216" mass="23316">MNKASLRCWLPLLLGFSGFSQASILNPDFSQGFEHWQAQVSQFDPAANESSAQSGSIAGLFPESFSLAGNSLTLSTAYQQDLENWSLVLFQDLQFDVLASGQSLWLSLSVLSWLSSADDFYFAQLRDLATDDVLDLTAGGSFDISSWTGRALTLEFGLQDNDFQLGDMLTVSDLNLRIANNAVPAPATALLLLPALWLLRRGGVGSAVGAVQEQQS</sequence>
<dbReference type="EMBL" id="SACS01000030">
    <property type="protein sequence ID" value="RVU32065.1"/>
    <property type="molecule type" value="Genomic_DNA"/>
</dbReference>
<feature type="chain" id="PRO_5019232487" description="PEP-CTERM sorting domain-containing protein" evidence="1">
    <location>
        <begin position="23"/>
        <end position="216"/>
    </location>
</feature>
<keyword evidence="3" id="KW-1185">Reference proteome</keyword>
<comment type="caution">
    <text evidence="2">The sequence shown here is derived from an EMBL/GenBank/DDBJ whole genome shotgun (WGS) entry which is preliminary data.</text>
</comment>
<dbReference type="RefSeq" id="WP_127700939.1">
    <property type="nucleotide sequence ID" value="NZ_SACS01000030.1"/>
</dbReference>
<name>A0A437QC96_9GAMM</name>
<feature type="signal peptide" evidence="1">
    <location>
        <begin position="1"/>
        <end position="22"/>
    </location>
</feature>
<protein>
    <recommendedName>
        <fullName evidence="4">PEP-CTERM sorting domain-containing protein</fullName>
    </recommendedName>
</protein>
<keyword evidence="1" id="KW-0732">Signal</keyword>
<reference evidence="2 3" key="1">
    <citation type="submission" date="2019-01" db="EMBL/GenBank/DDBJ databases">
        <authorList>
            <person name="Chen W.-M."/>
        </authorList>
    </citation>
    <scope>NUCLEOTIDE SEQUENCE [LARGE SCALE GENOMIC DNA]</scope>
    <source>
        <strain evidence="2 3">KYPC3</strain>
    </source>
</reference>
<evidence type="ECO:0000313" key="2">
    <source>
        <dbReference type="EMBL" id="RVU32065.1"/>
    </source>
</evidence>
<gene>
    <name evidence="2" type="ORF">EOE67_19000</name>
</gene>
<evidence type="ECO:0008006" key="4">
    <source>
        <dbReference type="Google" id="ProtNLM"/>
    </source>
</evidence>
<evidence type="ECO:0000256" key="1">
    <source>
        <dbReference type="SAM" id="SignalP"/>
    </source>
</evidence>
<proteinExistence type="predicted"/>
<dbReference type="AlphaFoldDB" id="A0A437QC96"/>
<evidence type="ECO:0000313" key="3">
    <source>
        <dbReference type="Proteomes" id="UP000283077"/>
    </source>
</evidence>
<dbReference type="OrthoDB" id="6382870at2"/>
<dbReference type="Proteomes" id="UP000283077">
    <property type="component" value="Unassembled WGS sequence"/>
</dbReference>